<dbReference type="OrthoDB" id="5525274at2"/>
<reference evidence="2 3" key="1">
    <citation type="submission" date="2018-07" db="EMBL/GenBank/DDBJ databases">
        <title>Genomic Encyclopedia of Type Strains, Phase IV (KMG-IV): sequencing the most valuable type-strain genomes for metagenomic binning, comparative biology and taxonomic classification.</title>
        <authorList>
            <person name="Goeker M."/>
        </authorList>
    </citation>
    <scope>NUCLEOTIDE SEQUENCE [LARGE SCALE GENOMIC DNA]</scope>
    <source>
        <strain evidence="2 3">DSM 21634</strain>
    </source>
</reference>
<accession>A0A368XBC9</accession>
<sequence>MPADQRTVRHLHVKAPRAEHARRLLPVLEDALRCASLGDAEGTRLLVVRRLALGPVAAGISAQALSRLIEQRSAEAVQHWVDATHATADTAACVAFSGALDARVQLALRLLRGQPCTAWYWPLAVPEYSAQADVATNLRVIAWTVARWPEARSALPAWLAAAVHAGQAAALAQAIGPALGPALVQQAGLGSVPAQPTDAVARPAHGPFARRGDLAHQAAPAAGPRAPLPPWLQHALRLAPPTWLPPTSAAPETAPLAPDLGAPPDSPAPVPAVAAPKPTRVRRRQSAPPRAQEQQTRAAPITPDLPEPGLPAKPAPQPLAQPPWREPTAWGGLLFLLPVLQRLQWPQWLDTQPADAGPRCTAMLLHLALRRLAAPPDDPLWQLALPLPPDEDLHVALAGWLADARRWLHRAGRLGLVTLARRPARVALTPTHVDLFFRLDQGNLRLRRLGLDLDPGWLPWLGRVVAFHYGDVP</sequence>
<evidence type="ECO:0000256" key="1">
    <source>
        <dbReference type="SAM" id="MobiDB-lite"/>
    </source>
</evidence>
<evidence type="ECO:0000313" key="3">
    <source>
        <dbReference type="Proteomes" id="UP000252884"/>
    </source>
</evidence>
<comment type="caution">
    <text evidence="2">The sequence shown here is derived from an EMBL/GenBank/DDBJ whole genome shotgun (WGS) entry which is preliminary data.</text>
</comment>
<name>A0A368XBC9_9BURK</name>
<gene>
    <name evidence="2" type="ORF">DES41_113197</name>
</gene>
<organism evidence="2 3">
    <name type="scientific">Pseudorhodoferax soli</name>
    <dbReference type="NCBI Taxonomy" id="545864"/>
    <lineage>
        <taxon>Bacteria</taxon>
        <taxon>Pseudomonadati</taxon>
        <taxon>Pseudomonadota</taxon>
        <taxon>Betaproteobacteria</taxon>
        <taxon>Burkholderiales</taxon>
        <taxon>Comamonadaceae</taxon>
    </lineage>
</organism>
<dbReference type="RefSeq" id="WP_147283044.1">
    <property type="nucleotide sequence ID" value="NZ_QPJK01000013.1"/>
</dbReference>
<keyword evidence="3" id="KW-1185">Reference proteome</keyword>
<evidence type="ECO:0000313" key="2">
    <source>
        <dbReference type="EMBL" id="RCW65273.1"/>
    </source>
</evidence>
<dbReference type="EMBL" id="QPJK01000013">
    <property type="protein sequence ID" value="RCW65273.1"/>
    <property type="molecule type" value="Genomic_DNA"/>
</dbReference>
<dbReference type="AlphaFoldDB" id="A0A368XBC9"/>
<feature type="region of interest" description="Disordered" evidence="1">
    <location>
        <begin position="243"/>
        <end position="324"/>
    </location>
</feature>
<proteinExistence type="predicted"/>
<protein>
    <submittedName>
        <fullName evidence="2">Uncharacterized protein</fullName>
    </submittedName>
</protein>
<feature type="compositionally biased region" description="Low complexity" evidence="1">
    <location>
        <begin position="254"/>
        <end position="263"/>
    </location>
</feature>
<feature type="compositionally biased region" description="Pro residues" evidence="1">
    <location>
        <begin position="303"/>
        <end position="324"/>
    </location>
</feature>
<dbReference type="Proteomes" id="UP000252884">
    <property type="component" value="Unassembled WGS sequence"/>
</dbReference>